<keyword evidence="1" id="KW-1133">Transmembrane helix</keyword>
<feature type="domain" description="GGDEF" evidence="3">
    <location>
        <begin position="112"/>
        <end position="245"/>
    </location>
</feature>
<dbReference type="Gene3D" id="3.30.70.270">
    <property type="match status" value="1"/>
</dbReference>
<evidence type="ECO:0000313" key="4">
    <source>
        <dbReference type="EMBL" id="MBD2846912.1"/>
    </source>
</evidence>
<dbReference type="EMBL" id="JACXIZ010000028">
    <property type="protein sequence ID" value="MBD2846912.1"/>
    <property type="molecule type" value="Genomic_DNA"/>
</dbReference>
<comment type="caution">
    <text evidence="4">The sequence shown here is derived from an EMBL/GenBank/DDBJ whole genome shotgun (WGS) entry which is preliminary data.</text>
</comment>
<evidence type="ECO:0000313" key="5">
    <source>
        <dbReference type="Proteomes" id="UP000621560"/>
    </source>
</evidence>
<dbReference type="SMART" id="SM00267">
    <property type="entry name" value="GGDEF"/>
    <property type="match status" value="1"/>
</dbReference>
<feature type="domain" description="EAL" evidence="2">
    <location>
        <begin position="251"/>
        <end position="505"/>
    </location>
</feature>
<organism evidence="4 5">
    <name type="scientific">Paenibacillus sabuli</name>
    <dbReference type="NCBI Taxonomy" id="2772509"/>
    <lineage>
        <taxon>Bacteria</taxon>
        <taxon>Bacillati</taxon>
        <taxon>Bacillota</taxon>
        <taxon>Bacilli</taxon>
        <taxon>Bacillales</taxon>
        <taxon>Paenibacillaceae</taxon>
        <taxon>Paenibacillus</taxon>
    </lineage>
</organism>
<dbReference type="InterPro" id="IPR043128">
    <property type="entry name" value="Rev_trsase/Diguanyl_cyclase"/>
</dbReference>
<feature type="transmembrane region" description="Helical" evidence="1">
    <location>
        <begin position="12"/>
        <end position="35"/>
    </location>
</feature>
<dbReference type="InterPro" id="IPR035919">
    <property type="entry name" value="EAL_sf"/>
</dbReference>
<dbReference type="SUPFAM" id="SSF55073">
    <property type="entry name" value="Nucleotide cyclase"/>
    <property type="match status" value="1"/>
</dbReference>
<keyword evidence="5" id="KW-1185">Reference proteome</keyword>
<dbReference type="InterPro" id="IPR001633">
    <property type="entry name" value="EAL_dom"/>
</dbReference>
<dbReference type="CDD" id="cd01949">
    <property type="entry name" value="GGDEF"/>
    <property type="match status" value="1"/>
</dbReference>
<reference evidence="4" key="1">
    <citation type="submission" date="2020-09" db="EMBL/GenBank/DDBJ databases">
        <title>A novel bacterium of genus Paenibacillus, isolated from South China Sea.</title>
        <authorList>
            <person name="Huang H."/>
            <person name="Mo K."/>
            <person name="Hu Y."/>
        </authorList>
    </citation>
    <scope>NUCLEOTIDE SEQUENCE</scope>
    <source>
        <strain evidence="4">IB182496</strain>
    </source>
</reference>
<dbReference type="PROSITE" id="PS50887">
    <property type="entry name" value="GGDEF"/>
    <property type="match status" value="1"/>
</dbReference>
<protein>
    <submittedName>
        <fullName evidence="4">Bifunctional diguanylate cyclase/phosphodiesterase</fullName>
    </submittedName>
</protein>
<feature type="transmembrane region" description="Helical" evidence="1">
    <location>
        <begin position="47"/>
        <end position="65"/>
    </location>
</feature>
<dbReference type="PROSITE" id="PS50883">
    <property type="entry name" value="EAL"/>
    <property type="match status" value="1"/>
</dbReference>
<dbReference type="Proteomes" id="UP000621560">
    <property type="component" value="Unassembled WGS sequence"/>
</dbReference>
<dbReference type="CDD" id="cd01948">
    <property type="entry name" value="EAL"/>
    <property type="match status" value="1"/>
</dbReference>
<dbReference type="SMART" id="SM00052">
    <property type="entry name" value="EAL"/>
    <property type="match status" value="1"/>
</dbReference>
<accession>A0A927BU82</accession>
<sequence length="517" mass="57452">MGESSGRGPHWKVLMEGGGIAIVVFVVTRLAIQLIWPGSWADPMAELAHVVLFLALSIPLLYVVGRTKRQLQASMASYYSLAHYDELTSLPNQRYLKSELEEWLMQARLAQERLAVFFLDLDRFKNINDTMGHLVGDQVLQEVGRRFRAGLGEEVFVARMGGDEFVMLMRDVWSEEQPLSAGRTLVRLLEEPVYVDGQGLRMTTSVGIALYPEHGDSGEELMRCADVAMYRAKEKGKNRVMLYKASMSSAPHDMESELYFALGRGEFELYYQPQLNFATGQLIGLEALIRWHHPRLGLLGPGAFLPVAEESGLIVQIGEWALREACRQNKRWQDEGHPVTPVSVNLSPGQMHASNIVGVVYEVLEETGLEPRYLHLEVTESVVLQHIERVKIKLGDLRNLGIQVSLDDFGTGYSSLSYLKELPVSAIKIDKSFIQDIITGTRDGVIVSAIIAMAQSMDVGVIAEGVETAEQAAALRERGCDLVQGYYISRPQPAPEIERLYYGTAARTAAPAAVVTD</sequence>
<dbReference type="PANTHER" id="PTHR44757">
    <property type="entry name" value="DIGUANYLATE CYCLASE DGCP"/>
    <property type="match status" value="1"/>
</dbReference>
<evidence type="ECO:0000256" key="1">
    <source>
        <dbReference type="SAM" id="Phobius"/>
    </source>
</evidence>
<dbReference type="InterPro" id="IPR029787">
    <property type="entry name" value="Nucleotide_cyclase"/>
</dbReference>
<dbReference type="InterPro" id="IPR052155">
    <property type="entry name" value="Biofilm_reg_signaling"/>
</dbReference>
<name>A0A927BU82_9BACL</name>
<dbReference type="Pfam" id="PF00990">
    <property type="entry name" value="GGDEF"/>
    <property type="match status" value="1"/>
</dbReference>
<gene>
    <name evidence="4" type="ORF">IDH44_17075</name>
</gene>
<dbReference type="AlphaFoldDB" id="A0A927BU82"/>
<dbReference type="FunFam" id="3.20.20.450:FF:000001">
    <property type="entry name" value="Cyclic di-GMP phosphodiesterase yahA"/>
    <property type="match status" value="1"/>
</dbReference>
<proteinExistence type="predicted"/>
<dbReference type="PANTHER" id="PTHR44757:SF2">
    <property type="entry name" value="BIOFILM ARCHITECTURE MAINTENANCE PROTEIN MBAA"/>
    <property type="match status" value="1"/>
</dbReference>
<dbReference type="SUPFAM" id="SSF141868">
    <property type="entry name" value="EAL domain-like"/>
    <property type="match status" value="1"/>
</dbReference>
<dbReference type="NCBIfam" id="TIGR00254">
    <property type="entry name" value="GGDEF"/>
    <property type="match status" value="1"/>
</dbReference>
<evidence type="ECO:0000259" key="2">
    <source>
        <dbReference type="PROSITE" id="PS50883"/>
    </source>
</evidence>
<evidence type="ECO:0000259" key="3">
    <source>
        <dbReference type="PROSITE" id="PS50887"/>
    </source>
</evidence>
<dbReference type="RefSeq" id="WP_190919719.1">
    <property type="nucleotide sequence ID" value="NZ_JACXIZ010000028.1"/>
</dbReference>
<keyword evidence="1" id="KW-0472">Membrane</keyword>
<dbReference type="Pfam" id="PF00563">
    <property type="entry name" value="EAL"/>
    <property type="match status" value="1"/>
</dbReference>
<keyword evidence="1" id="KW-0812">Transmembrane</keyword>
<dbReference type="Gene3D" id="3.20.20.450">
    <property type="entry name" value="EAL domain"/>
    <property type="match status" value="1"/>
</dbReference>
<dbReference type="InterPro" id="IPR000160">
    <property type="entry name" value="GGDEF_dom"/>
</dbReference>
<dbReference type="FunFam" id="3.30.70.270:FF:000001">
    <property type="entry name" value="Diguanylate cyclase domain protein"/>
    <property type="match status" value="1"/>
</dbReference>